<accession>A0A917FXK0</accession>
<evidence type="ECO:0000256" key="7">
    <source>
        <dbReference type="ARBA" id="ARBA00022741"/>
    </source>
</evidence>
<name>A0A917FXK0_9BACI</name>
<keyword evidence="10 13" id="KW-1133">Transmembrane helix</keyword>
<dbReference type="SUPFAM" id="SSF55874">
    <property type="entry name" value="ATPase domain of HSP90 chaperone/DNA topoisomerase II/histidine kinase"/>
    <property type="match status" value="1"/>
</dbReference>
<evidence type="ECO:0000259" key="14">
    <source>
        <dbReference type="PROSITE" id="PS50109"/>
    </source>
</evidence>
<evidence type="ECO:0000256" key="5">
    <source>
        <dbReference type="ARBA" id="ARBA00022679"/>
    </source>
</evidence>
<keyword evidence="9" id="KW-0067">ATP-binding</keyword>
<evidence type="ECO:0000313" key="15">
    <source>
        <dbReference type="EMBL" id="GGG11297.1"/>
    </source>
</evidence>
<dbReference type="AlphaFoldDB" id="A0A917FXK0"/>
<keyword evidence="8 15" id="KW-0418">Kinase</keyword>
<evidence type="ECO:0000256" key="1">
    <source>
        <dbReference type="ARBA" id="ARBA00000085"/>
    </source>
</evidence>
<comment type="subcellular location">
    <subcellularLocation>
        <location evidence="2">Cell membrane</location>
        <topology evidence="2">Multi-pass membrane protein</topology>
    </subcellularLocation>
</comment>
<proteinExistence type="predicted"/>
<evidence type="ECO:0000256" key="8">
    <source>
        <dbReference type="ARBA" id="ARBA00022777"/>
    </source>
</evidence>
<dbReference type="Pfam" id="PF02518">
    <property type="entry name" value="HATPase_c"/>
    <property type="match status" value="1"/>
</dbReference>
<dbReference type="GO" id="GO:0005524">
    <property type="term" value="F:ATP binding"/>
    <property type="evidence" value="ECO:0007669"/>
    <property type="project" value="UniProtKB-KW"/>
</dbReference>
<dbReference type="InterPro" id="IPR036097">
    <property type="entry name" value="HisK_dim/P_sf"/>
</dbReference>
<keyword evidence="12 13" id="KW-0472">Membrane</keyword>
<comment type="caution">
    <text evidence="15">The sequence shown here is derived from an EMBL/GenBank/DDBJ whole genome shotgun (WGS) entry which is preliminary data.</text>
</comment>
<sequence>MRLFLQHHLLLILCYCSTFIVLFVFYDWLDGLSISISYFVILSLVILGVYLVIRYYVDRPMYEKIAALHTLEDAIISAPKSVITQAYTKQAEAQVLAHHQKIVALTQSQKEQQMLIQSWVHQVKTPVAVIDMLLQMANGNVDEDKIQQEVQKIHYSLEQLLTYIRLTDFSQDLNVEEVSVKQLLKEIMNEHKNFFIAKSVFPKLTGEDHRIVTDKKWFKIAVIQVLTNAIKYSDEHTAIHIHITPETITIANQGIGINTADEKRIFNLFYTGQNGRNYGESTGLGLYITQQVLTHLGHAITLTNATKQMTTFTITYKGA</sequence>
<dbReference type="Gene3D" id="1.10.287.130">
    <property type="match status" value="1"/>
</dbReference>
<evidence type="ECO:0000313" key="16">
    <source>
        <dbReference type="Proteomes" id="UP000616608"/>
    </source>
</evidence>
<dbReference type="GO" id="GO:0005886">
    <property type="term" value="C:plasma membrane"/>
    <property type="evidence" value="ECO:0007669"/>
    <property type="project" value="UniProtKB-SubCell"/>
</dbReference>
<keyword evidence="7" id="KW-0547">Nucleotide-binding</keyword>
<dbReference type="InterPro" id="IPR036890">
    <property type="entry name" value="HATPase_C_sf"/>
</dbReference>
<evidence type="ECO:0000256" key="12">
    <source>
        <dbReference type="ARBA" id="ARBA00023136"/>
    </source>
</evidence>
<organism evidence="15 16">
    <name type="scientific">Lysinibacillus alkalisoli</name>
    <dbReference type="NCBI Taxonomy" id="1911548"/>
    <lineage>
        <taxon>Bacteria</taxon>
        <taxon>Bacillati</taxon>
        <taxon>Bacillota</taxon>
        <taxon>Bacilli</taxon>
        <taxon>Bacillales</taxon>
        <taxon>Bacillaceae</taxon>
        <taxon>Lysinibacillus</taxon>
    </lineage>
</organism>
<keyword evidence="4" id="KW-1003">Cell membrane</keyword>
<dbReference type="RefSeq" id="WP_188613153.1">
    <property type="nucleotide sequence ID" value="NZ_BMJT01000001.1"/>
</dbReference>
<reference evidence="15" key="1">
    <citation type="journal article" date="2014" name="Int. J. Syst. Evol. Microbiol.">
        <title>Complete genome sequence of Corynebacterium casei LMG S-19264T (=DSM 44701T), isolated from a smear-ripened cheese.</title>
        <authorList>
            <consortium name="US DOE Joint Genome Institute (JGI-PGF)"/>
            <person name="Walter F."/>
            <person name="Albersmeier A."/>
            <person name="Kalinowski J."/>
            <person name="Ruckert C."/>
        </authorList>
    </citation>
    <scope>NUCLEOTIDE SEQUENCE</scope>
    <source>
        <strain evidence="15">CGMCC 1.15760</strain>
    </source>
</reference>
<keyword evidence="5" id="KW-0808">Transferase</keyword>
<dbReference type="PROSITE" id="PS50109">
    <property type="entry name" value="HIS_KIN"/>
    <property type="match status" value="1"/>
</dbReference>
<keyword evidence="11" id="KW-0902">Two-component regulatory system</keyword>
<dbReference type="EC" id="2.7.13.3" evidence="3"/>
<dbReference type="SMART" id="SM00387">
    <property type="entry name" value="HATPase_c"/>
    <property type="match status" value="1"/>
</dbReference>
<dbReference type="PANTHER" id="PTHR45453:SF2">
    <property type="entry name" value="HISTIDINE KINASE"/>
    <property type="match status" value="1"/>
</dbReference>
<evidence type="ECO:0000256" key="11">
    <source>
        <dbReference type="ARBA" id="ARBA00023012"/>
    </source>
</evidence>
<protein>
    <recommendedName>
        <fullName evidence="3">histidine kinase</fullName>
        <ecNumber evidence="3">2.7.13.3</ecNumber>
    </recommendedName>
</protein>
<dbReference type="InterPro" id="IPR050351">
    <property type="entry name" value="BphY/WalK/GraS-like"/>
</dbReference>
<dbReference type="Gene3D" id="3.30.565.10">
    <property type="entry name" value="Histidine kinase-like ATPase, C-terminal domain"/>
    <property type="match status" value="1"/>
</dbReference>
<dbReference type="GO" id="GO:0016036">
    <property type="term" value="P:cellular response to phosphate starvation"/>
    <property type="evidence" value="ECO:0007669"/>
    <property type="project" value="TreeGrafter"/>
</dbReference>
<gene>
    <name evidence="15" type="ORF">GCM10007425_02050</name>
</gene>
<evidence type="ECO:0000256" key="3">
    <source>
        <dbReference type="ARBA" id="ARBA00012438"/>
    </source>
</evidence>
<comment type="catalytic activity">
    <reaction evidence="1">
        <text>ATP + protein L-histidine = ADP + protein N-phospho-L-histidine.</text>
        <dbReference type="EC" id="2.7.13.3"/>
    </reaction>
</comment>
<dbReference type="InterPro" id="IPR003661">
    <property type="entry name" value="HisK_dim/P_dom"/>
</dbReference>
<dbReference type="InterPro" id="IPR003594">
    <property type="entry name" value="HATPase_dom"/>
</dbReference>
<evidence type="ECO:0000256" key="10">
    <source>
        <dbReference type="ARBA" id="ARBA00022989"/>
    </source>
</evidence>
<dbReference type="SUPFAM" id="SSF47384">
    <property type="entry name" value="Homodimeric domain of signal transducing histidine kinase"/>
    <property type="match status" value="1"/>
</dbReference>
<evidence type="ECO:0000256" key="9">
    <source>
        <dbReference type="ARBA" id="ARBA00022840"/>
    </source>
</evidence>
<dbReference type="GO" id="GO:0000155">
    <property type="term" value="F:phosphorelay sensor kinase activity"/>
    <property type="evidence" value="ECO:0007669"/>
    <property type="project" value="InterPro"/>
</dbReference>
<dbReference type="GO" id="GO:0004721">
    <property type="term" value="F:phosphoprotein phosphatase activity"/>
    <property type="evidence" value="ECO:0007669"/>
    <property type="project" value="TreeGrafter"/>
</dbReference>
<dbReference type="EMBL" id="BMJT01000001">
    <property type="protein sequence ID" value="GGG11297.1"/>
    <property type="molecule type" value="Genomic_DNA"/>
</dbReference>
<dbReference type="InterPro" id="IPR005467">
    <property type="entry name" value="His_kinase_dom"/>
</dbReference>
<feature type="transmembrane region" description="Helical" evidence="13">
    <location>
        <begin position="9"/>
        <end position="29"/>
    </location>
</feature>
<evidence type="ECO:0000256" key="13">
    <source>
        <dbReference type="SAM" id="Phobius"/>
    </source>
</evidence>
<keyword evidence="6 13" id="KW-0812">Transmembrane</keyword>
<feature type="transmembrane region" description="Helical" evidence="13">
    <location>
        <begin position="35"/>
        <end position="57"/>
    </location>
</feature>
<evidence type="ECO:0000256" key="2">
    <source>
        <dbReference type="ARBA" id="ARBA00004651"/>
    </source>
</evidence>
<feature type="domain" description="Histidine kinase" evidence="14">
    <location>
        <begin position="118"/>
        <end position="319"/>
    </location>
</feature>
<evidence type="ECO:0000256" key="4">
    <source>
        <dbReference type="ARBA" id="ARBA00022475"/>
    </source>
</evidence>
<dbReference type="PANTHER" id="PTHR45453">
    <property type="entry name" value="PHOSPHATE REGULON SENSOR PROTEIN PHOR"/>
    <property type="match status" value="1"/>
</dbReference>
<evidence type="ECO:0000256" key="6">
    <source>
        <dbReference type="ARBA" id="ARBA00022692"/>
    </source>
</evidence>
<dbReference type="Proteomes" id="UP000616608">
    <property type="component" value="Unassembled WGS sequence"/>
</dbReference>
<dbReference type="CDD" id="cd00082">
    <property type="entry name" value="HisKA"/>
    <property type="match status" value="1"/>
</dbReference>
<reference evidence="15" key="2">
    <citation type="submission" date="2020-09" db="EMBL/GenBank/DDBJ databases">
        <authorList>
            <person name="Sun Q."/>
            <person name="Zhou Y."/>
        </authorList>
    </citation>
    <scope>NUCLEOTIDE SEQUENCE</scope>
    <source>
        <strain evidence="15">CGMCC 1.15760</strain>
    </source>
</reference>
<keyword evidence="16" id="KW-1185">Reference proteome</keyword>